<dbReference type="Proteomes" id="UP000006833">
    <property type="component" value="Chromosome"/>
</dbReference>
<dbReference type="eggNOG" id="ENOG5032TQZ">
    <property type="taxonomic scope" value="Bacteria"/>
</dbReference>
<evidence type="ECO:0000256" key="1">
    <source>
        <dbReference type="SAM" id="SignalP"/>
    </source>
</evidence>
<accession>A8LSP7</accession>
<keyword evidence="3" id="KW-1185">Reference proteome</keyword>
<dbReference type="OrthoDB" id="9816009at2"/>
<dbReference type="RefSeq" id="WP_012179174.1">
    <property type="nucleotide sequence ID" value="NC_009952.1"/>
</dbReference>
<evidence type="ECO:0000313" key="3">
    <source>
        <dbReference type="Proteomes" id="UP000006833"/>
    </source>
</evidence>
<organism evidence="2 3">
    <name type="scientific">Dinoroseobacter shibae (strain DSM 16493 / NCIMB 14021 / DFL 12)</name>
    <dbReference type="NCBI Taxonomy" id="398580"/>
    <lineage>
        <taxon>Bacteria</taxon>
        <taxon>Pseudomonadati</taxon>
        <taxon>Pseudomonadota</taxon>
        <taxon>Alphaproteobacteria</taxon>
        <taxon>Rhodobacterales</taxon>
        <taxon>Roseobacteraceae</taxon>
        <taxon>Dinoroseobacter</taxon>
    </lineage>
</organism>
<dbReference type="EMBL" id="CP000830">
    <property type="protein sequence ID" value="ABV94246.1"/>
    <property type="molecule type" value="Genomic_DNA"/>
</dbReference>
<dbReference type="STRING" id="398580.Dshi_2513"/>
<gene>
    <name evidence="2" type="ordered locus">Dshi_2513</name>
</gene>
<sequence>MIRTSLAVLLLAIATPTWAANFTTAAEVKPILDATKSSWVAIRKLNGQDLLYFTQIESWRCGLTQITFRVNGAPETYNKFMEPCYEGTPAPNAFRLDSHLPYVTFQPDSLTSVEVTLTYEDGTTDTATFQRSEIELQ</sequence>
<keyword evidence="1" id="KW-0732">Signal</keyword>
<dbReference type="HOGENOM" id="CLU_113305_1_0_5"/>
<feature type="signal peptide" evidence="1">
    <location>
        <begin position="1"/>
        <end position="19"/>
    </location>
</feature>
<dbReference type="AlphaFoldDB" id="A8LSP7"/>
<name>A8LSP7_DINSH</name>
<dbReference type="KEGG" id="dsh:Dshi_2513"/>
<proteinExistence type="predicted"/>
<reference evidence="3" key="1">
    <citation type="journal article" date="2010" name="ISME J.">
        <title>The complete genome sequence of the algal symbiont Dinoroseobacter shibae: a hitchhiker's guide to life in the sea.</title>
        <authorList>
            <person name="Wagner-Dobler I."/>
            <person name="Ballhausen B."/>
            <person name="Berger M."/>
            <person name="Brinkhoff T."/>
            <person name="Buchholz I."/>
            <person name="Bunk B."/>
            <person name="Cypionka H."/>
            <person name="Daniel R."/>
            <person name="Drepper T."/>
            <person name="Gerdts G."/>
            <person name="Hahnke S."/>
            <person name="Han C."/>
            <person name="Jahn D."/>
            <person name="Kalhoefer D."/>
            <person name="Kiss H."/>
            <person name="Klenk H.P."/>
            <person name="Kyrpides N."/>
            <person name="Liebl W."/>
            <person name="Liesegang H."/>
            <person name="Meincke L."/>
            <person name="Pati A."/>
            <person name="Petersen J."/>
            <person name="Piekarski T."/>
            <person name="Pommerenke C."/>
            <person name="Pradella S."/>
            <person name="Pukall R."/>
            <person name="Rabus R."/>
            <person name="Stackebrandt E."/>
            <person name="Thole S."/>
            <person name="Thompson L."/>
            <person name="Tielen P."/>
            <person name="Tomasch J."/>
            <person name="von Jan M."/>
            <person name="Wanphrut N."/>
            <person name="Wichels A."/>
            <person name="Zech H."/>
            <person name="Simon M."/>
        </authorList>
    </citation>
    <scope>NUCLEOTIDE SEQUENCE [LARGE SCALE GENOMIC DNA]</scope>
    <source>
        <strain evidence="3">DSM 16493 / NCIMB 14021 / DFL 12</strain>
    </source>
</reference>
<feature type="chain" id="PRO_5002723592" evidence="1">
    <location>
        <begin position="20"/>
        <end position="137"/>
    </location>
</feature>
<protein>
    <submittedName>
        <fullName evidence="2">Uncharacterized protein</fullName>
    </submittedName>
</protein>
<evidence type="ECO:0000313" key="2">
    <source>
        <dbReference type="EMBL" id="ABV94246.1"/>
    </source>
</evidence>